<dbReference type="Pfam" id="PF01613">
    <property type="entry name" value="Flavin_Reduct"/>
    <property type="match status" value="1"/>
</dbReference>
<evidence type="ECO:0000313" key="4">
    <source>
        <dbReference type="Proteomes" id="UP000054321"/>
    </source>
</evidence>
<keyword evidence="4" id="KW-1185">Reference proteome</keyword>
<dbReference type="Gene3D" id="2.30.110.10">
    <property type="entry name" value="Electron Transport, Fmn-binding Protein, Chain A"/>
    <property type="match status" value="1"/>
</dbReference>
<dbReference type="PANTHER" id="PTHR30466:SF1">
    <property type="entry name" value="FMN REDUCTASE (NADH) RUTF"/>
    <property type="match status" value="1"/>
</dbReference>
<dbReference type="GO" id="GO:0042602">
    <property type="term" value="F:riboflavin reductase (NADPH) activity"/>
    <property type="evidence" value="ECO:0007669"/>
    <property type="project" value="TreeGrafter"/>
</dbReference>
<reference evidence="4" key="2">
    <citation type="submission" date="2015-01" db="EMBL/GenBank/DDBJ databases">
        <title>Evolutionary Origins and Diversification of the Mycorrhizal Mutualists.</title>
        <authorList>
            <consortium name="DOE Joint Genome Institute"/>
            <consortium name="Mycorrhizal Genomics Consortium"/>
            <person name="Kohler A."/>
            <person name="Kuo A."/>
            <person name="Nagy L.G."/>
            <person name="Floudas D."/>
            <person name="Copeland A."/>
            <person name="Barry K.W."/>
            <person name="Cichocki N."/>
            <person name="Veneault-Fourrey C."/>
            <person name="LaButti K."/>
            <person name="Lindquist E.A."/>
            <person name="Lipzen A."/>
            <person name="Lundell T."/>
            <person name="Morin E."/>
            <person name="Murat C."/>
            <person name="Riley R."/>
            <person name="Ohm R."/>
            <person name="Sun H."/>
            <person name="Tunlid A."/>
            <person name="Henrissat B."/>
            <person name="Grigoriev I.V."/>
            <person name="Hibbett D.S."/>
            <person name="Martin F."/>
        </authorList>
    </citation>
    <scope>NUCLEOTIDE SEQUENCE [LARGE SCALE GENOMIC DNA]</scope>
    <source>
        <strain evidence="4">Zn</strain>
    </source>
</reference>
<evidence type="ECO:0000313" key="3">
    <source>
        <dbReference type="EMBL" id="KIM95107.1"/>
    </source>
</evidence>
<feature type="domain" description="Flavin reductase like" evidence="2">
    <location>
        <begin position="46"/>
        <end position="246"/>
    </location>
</feature>
<dbReference type="InterPro" id="IPR012349">
    <property type="entry name" value="Split_barrel_FMN-bd"/>
</dbReference>
<organism evidence="3 4">
    <name type="scientific">Oidiodendron maius (strain Zn)</name>
    <dbReference type="NCBI Taxonomy" id="913774"/>
    <lineage>
        <taxon>Eukaryota</taxon>
        <taxon>Fungi</taxon>
        <taxon>Dikarya</taxon>
        <taxon>Ascomycota</taxon>
        <taxon>Pezizomycotina</taxon>
        <taxon>Leotiomycetes</taxon>
        <taxon>Leotiomycetes incertae sedis</taxon>
        <taxon>Myxotrichaceae</taxon>
        <taxon>Oidiodendron</taxon>
    </lineage>
</organism>
<gene>
    <name evidence="3" type="ORF">OIDMADRAFT_21315</name>
</gene>
<reference evidence="3 4" key="1">
    <citation type="submission" date="2014-04" db="EMBL/GenBank/DDBJ databases">
        <authorList>
            <consortium name="DOE Joint Genome Institute"/>
            <person name="Kuo A."/>
            <person name="Martino E."/>
            <person name="Perotto S."/>
            <person name="Kohler A."/>
            <person name="Nagy L.G."/>
            <person name="Floudas D."/>
            <person name="Copeland A."/>
            <person name="Barry K.W."/>
            <person name="Cichocki N."/>
            <person name="Veneault-Fourrey C."/>
            <person name="LaButti K."/>
            <person name="Lindquist E.A."/>
            <person name="Lipzen A."/>
            <person name="Lundell T."/>
            <person name="Morin E."/>
            <person name="Murat C."/>
            <person name="Sun H."/>
            <person name="Tunlid A."/>
            <person name="Henrissat B."/>
            <person name="Grigoriev I.V."/>
            <person name="Hibbett D.S."/>
            <person name="Martin F."/>
            <person name="Nordberg H.P."/>
            <person name="Cantor M.N."/>
            <person name="Hua S.X."/>
        </authorList>
    </citation>
    <scope>NUCLEOTIDE SEQUENCE [LARGE SCALE GENOMIC DNA]</scope>
    <source>
        <strain evidence="3 4">Zn</strain>
    </source>
</reference>
<dbReference type="InterPro" id="IPR050268">
    <property type="entry name" value="NADH-dep_flavin_reductase"/>
</dbReference>
<accession>A0A0C3CZQ4</accession>
<dbReference type="SUPFAM" id="SSF50475">
    <property type="entry name" value="FMN-binding split barrel"/>
    <property type="match status" value="1"/>
</dbReference>
<dbReference type="STRING" id="913774.A0A0C3CZQ4"/>
<evidence type="ECO:0000256" key="1">
    <source>
        <dbReference type="ARBA" id="ARBA00023002"/>
    </source>
</evidence>
<dbReference type="GO" id="GO:0010181">
    <property type="term" value="F:FMN binding"/>
    <property type="evidence" value="ECO:0007669"/>
    <property type="project" value="InterPro"/>
</dbReference>
<dbReference type="InParanoid" id="A0A0C3CZQ4"/>
<dbReference type="HOGENOM" id="CLU_070401_0_1_1"/>
<dbReference type="InterPro" id="IPR002563">
    <property type="entry name" value="Flavin_Rdtase-like_dom"/>
</dbReference>
<dbReference type="PANTHER" id="PTHR30466">
    <property type="entry name" value="FLAVIN REDUCTASE"/>
    <property type="match status" value="1"/>
</dbReference>
<dbReference type="OrthoDB" id="2015405at2759"/>
<dbReference type="EMBL" id="KN832888">
    <property type="protein sequence ID" value="KIM95107.1"/>
    <property type="molecule type" value="Genomic_DNA"/>
</dbReference>
<dbReference type="Proteomes" id="UP000054321">
    <property type="component" value="Unassembled WGS sequence"/>
</dbReference>
<protein>
    <recommendedName>
        <fullName evidence="2">Flavin reductase like domain-containing protein</fullName>
    </recommendedName>
</protein>
<evidence type="ECO:0000259" key="2">
    <source>
        <dbReference type="SMART" id="SM00903"/>
    </source>
</evidence>
<proteinExistence type="predicted"/>
<dbReference type="SMART" id="SM00903">
    <property type="entry name" value="Flavin_Reduct"/>
    <property type="match status" value="1"/>
</dbReference>
<dbReference type="AlphaFoldDB" id="A0A0C3CZQ4"/>
<name>A0A0C3CZQ4_OIDMZ</name>
<keyword evidence="1" id="KW-0560">Oxidoreductase</keyword>
<sequence>MHTRSTQRSIRRRPFQAQFSTLPKYSDEDLKLSEEKRIPDTLRHIMRNIPSSVVVLTTSATIPDISGTVQQSPEQHYRGMTLSSFTTLSLSPPLITFNIRAPSRTLSAIRQSGIFLIHLLEANKEGAAVADSFTKGNADSIEVGEAFRVRDGLFRVENIVFKAQRQRDDTLKSIWPGLPKLTGKGVKRVLACELYRSPPATDRGISNGLIEVGEHVLVVAKVLSIFLNEGLEQTEGDVQYGLSYVDGRYRTVGKTIMAHETKNDTERKMDELVRKML</sequence>